<dbReference type="AlphaFoldDB" id="U4KJ04"/>
<dbReference type="OrthoDB" id="69764at2"/>
<dbReference type="Gene3D" id="2.40.350.10">
    <property type="entry name" value="SO1590-like"/>
    <property type="match status" value="1"/>
</dbReference>
<dbReference type="Proteomes" id="UP000016895">
    <property type="component" value="Chromosome 2"/>
</dbReference>
<evidence type="ECO:0008006" key="3">
    <source>
        <dbReference type="Google" id="ProtNLM"/>
    </source>
</evidence>
<dbReference type="eggNOG" id="ENOG5031U6H">
    <property type="taxonomic scope" value="Bacteria"/>
</dbReference>
<dbReference type="InterPro" id="IPR023159">
    <property type="entry name" value="SO1590-like_sf"/>
</dbReference>
<dbReference type="GeneID" id="97544827"/>
<dbReference type="RefSeq" id="WP_004402801.1">
    <property type="nucleotide sequence ID" value="NC_022543.1"/>
</dbReference>
<gene>
    <name evidence="1" type="ORF">VIBNI_B1863</name>
</gene>
<dbReference type="STRING" id="28173.VIBNI_B1863"/>
<keyword evidence="2" id="KW-1185">Reference proteome</keyword>
<organism evidence="1 2">
    <name type="scientific">Vibrio nigripulchritudo</name>
    <dbReference type="NCBI Taxonomy" id="28173"/>
    <lineage>
        <taxon>Bacteria</taxon>
        <taxon>Pseudomonadati</taxon>
        <taxon>Pseudomonadota</taxon>
        <taxon>Gammaproteobacteria</taxon>
        <taxon>Vibrionales</taxon>
        <taxon>Vibrionaceae</taxon>
        <taxon>Vibrio</taxon>
    </lineage>
</organism>
<accession>U4KJ04</accession>
<dbReference type="EMBL" id="FO203527">
    <property type="protein sequence ID" value="CCO61585.1"/>
    <property type="molecule type" value="Genomic_DNA"/>
</dbReference>
<dbReference type="PATRIC" id="fig|1260221.3.peg.5438"/>
<dbReference type="KEGG" id="vni:VIBNI_B1863"/>
<sequence length="130" mass="14012">MKISGEFEVKLEPMETFAQGVDGVNLGRMSIDKEFKGELSAHSKGEMLSAVTAVKGSAGYVAIEQVVGTLGGKKGSFVLQHYGIMANGSDSLILEVVPNSGSDELQGLAGKMNIRIEEGQHYYDFEYDFV</sequence>
<evidence type="ECO:0000313" key="1">
    <source>
        <dbReference type="EMBL" id="CCO61585.1"/>
    </source>
</evidence>
<proteinExistence type="predicted"/>
<name>U4KJ04_9VIBR</name>
<protein>
    <recommendedName>
        <fullName evidence="3">DUF3224 domain-containing protein</fullName>
    </recommendedName>
</protein>
<dbReference type="InterPro" id="IPR021607">
    <property type="entry name" value="DUF3224"/>
</dbReference>
<dbReference type="SUPFAM" id="SSF159238">
    <property type="entry name" value="SO1590-like"/>
    <property type="match status" value="1"/>
</dbReference>
<reference evidence="1 2" key="1">
    <citation type="journal article" date="2013" name="ISME J.">
        <title>Comparative genomics of pathogenic lineages of Vibrio nigripulchritudo identifies virulence-associated traits.</title>
        <authorList>
            <person name="Goudenege D."/>
            <person name="Labreuche Y."/>
            <person name="Krin E."/>
            <person name="Ansquer D."/>
            <person name="Mangenot S."/>
            <person name="Calteau A."/>
            <person name="Medigue C."/>
            <person name="Mazel D."/>
            <person name="Polz M.F."/>
            <person name="Le Roux F."/>
        </authorList>
    </citation>
    <scope>NUCLEOTIDE SEQUENCE [LARGE SCALE GENOMIC DNA]</scope>
    <source>
        <strain evidence="2">SnF1</strain>
    </source>
</reference>
<evidence type="ECO:0000313" key="2">
    <source>
        <dbReference type="Proteomes" id="UP000016895"/>
    </source>
</evidence>
<dbReference type="Pfam" id="PF11528">
    <property type="entry name" value="DUF3224"/>
    <property type="match status" value="1"/>
</dbReference>